<dbReference type="PANTHER" id="PTHR22617:SF23">
    <property type="entry name" value="CHEMOTAXIS PROTEIN CHEW"/>
    <property type="match status" value="1"/>
</dbReference>
<name>A0A3B1CRY3_9ZZZZ</name>
<organism evidence="2">
    <name type="scientific">hydrothermal vent metagenome</name>
    <dbReference type="NCBI Taxonomy" id="652676"/>
    <lineage>
        <taxon>unclassified sequences</taxon>
        <taxon>metagenomes</taxon>
        <taxon>ecological metagenomes</taxon>
    </lineage>
</organism>
<gene>
    <name evidence="2" type="ORF">MNBD_NITROSPIRAE02-490</name>
</gene>
<evidence type="ECO:0000313" key="2">
    <source>
        <dbReference type="EMBL" id="VAX31122.1"/>
    </source>
</evidence>
<dbReference type="AlphaFoldDB" id="A0A3B1CRY3"/>
<dbReference type="GO" id="GO:0006935">
    <property type="term" value="P:chemotaxis"/>
    <property type="evidence" value="ECO:0007669"/>
    <property type="project" value="InterPro"/>
</dbReference>
<protein>
    <recommendedName>
        <fullName evidence="1">CheW-like domain-containing protein</fullName>
    </recommendedName>
</protein>
<dbReference type="PANTHER" id="PTHR22617">
    <property type="entry name" value="CHEMOTAXIS SENSOR HISTIDINE KINASE-RELATED"/>
    <property type="match status" value="1"/>
</dbReference>
<reference evidence="2" key="1">
    <citation type="submission" date="2018-06" db="EMBL/GenBank/DDBJ databases">
        <authorList>
            <person name="Zhirakovskaya E."/>
        </authorList>
    </citation>
    <scope>NUCLEOTIDE SEQUENCE</scope>
</reference>
<dbReference type="Gene3D" id="2.40.50.180">
    <property type="entry name" value="CheA-289, Domain 4"/>
    <property type="match status" value="1"/>
</dbReference>
<dbReference type="InterPro" id="IPR036061">
    <property type="entry name" value="CheW-like_dom_sf"/>
</dbReference>
<dbReference type="SUPFAM" id="SSF50341">
    <property type="entry name" value="CheW-like"/>
    <property type="match status" value="1"/>
</dbReference>
<evidence type="ECO:0000259" key="1">
    <source>
        <dbReference type="PROSITE" id="PS50851"/>
    </source>
</evidence>
<dbReference type="EMBL" id="UOGH01000197">
    <property type="protein sequence ID" value="VAX31122.1"/>
    <property type="molecule type" value="Genomic_DNA"/>
</dbReference>
<dbReference type="InterPro" id="IPR039315">
    <property type="entry name" value="CheW"/>
</dbReference>
<dbReference type="GO" id="GO:0007165">
    <property type="term" value="P:signal transduction"/>
    <property type="evidence" value="ECO:0007669"/>
    <property type="project" value="InterPro"/>
</dbReference>
<sequence>MDEHTENSGNPEEEYNTPELKACTFSVGGQEFSVDMGYLKGIAELSEIVPLPLTPSYIEGITSLRGVAVPVVNLATLKDIQEEKSAERWLVVLEVDRTFFGITVNEMPDLVSDYRGELIDVPEFFETYRLR</sequence>
<dbReference type="GO" id="GO:0005829">
    <property type="term" value="C:cytosol"/>
    <property type="evidence" value="ECO:0007669"/>
    <property type="project" value="TreeGrafter"/>
</dbReference>
<accession>A0A3B1CRY3</accession>
<feature type="domain" description="CheW-like" evidence="1">
    <location>
        <begin position="19"/>
        <end position="131"/>
    </location>
</feature>
<dbReference type="PROSITE" id="PS50851">
    <property type="entry name" value="CHEW"/>
    <property type="match status" value="1"/>
</dbReference>
<dbReference type="Gene3D" id="2.30.30.40">
    <property type="entry name" value="SH3 Domains"/>
    <property type="match status" value="1"/>
</dbReference>
<dbReference type="InterPro" id="IPR002545">
    <property type="entry name" value="CheW-lke_dom"/>
</dbReference>
<proteinExistence type="predicted"/>
<dbReference type="Pfam" id="PF01584">
    <property type="entry name" value="CheW"/>
    <property type="match status" value="1"/>
</dbReference>